<proteinExistence type="predicted"/>
<gene>
    <name evidence="2" type="ORF">DC041_0003059</name>
</gene>
<dbReference type="EMBL" id="QMKO01001747">
    <property type="protein sequence ID" value="RTG86882.1"/>
    <property type="molecule type" value="Genomic_DNA"/>
</dbReference>
<keyword evidence="1" id="KW-1133">Transmembrane helix</keyword>
<accession>A0A430QGS7</accession>
<feature type="transmembrane region" description="Helical" evidence="1">
    <location>
        <begin position="25"/>
        <end position="49"/>
    </location>
</feature>
<comment type="caution">
    <text evidence="2">The sequence shown here is derived from an EMBL/GenBank/DDBJ whole genome shotgun (WGS) entry which is preliminary data.</text>
</comment>
<keyword evidence="1" id="KW-0812">Transmembrane</keyword>
<dbReference type="AlphaFoldDB" id="A0A430QGS7"/>
<organism evidence="2 3">
    <name type="scientific">Schistosoma bovis</name>
    <name type="common">Blood fluke</name>
    <dbReference type="NCBI Taxonomy" id="6184"/>
    <lineage>
        <taxon>Eukaryota</taxon>
        <taxon>Metazoa</taxon>
        <taxon>Spiralia</taxon>
        <taxon>Lophotrochozoa</taxon>
        <taxon>Platyhelminthes</taxon>
        <taxon>Trematoda</taxon>
        <taxon>Digenea</taxon>
        <taxon>Strigeidida</taxon>
        <taxon>Schistosomatoidea</taxon>
        <taxon>Schistosomatidae</taxon>
        <taxon>Schistosoma</taxon>
    </lineage>
</organism>
<protein>
    <submittedName>
        <fullName evidence="2">Uncharacterized protein</fullName>
    </submittedName>
</protein>
<evidence type="ECO:0000256" key="1">
    <source>
        <dbReference type="SAM" id="Phobius"/>
    </source>
</evidence>
<keyword evidence="1" id="KW-0472">Membrane</keyword>
<sequence length="173" mass="19413">MYSLESCKRFKISDDFSFNMSRRQVAILFVITLISLNCILVIILCFPQVSKLRNYSQTTINISFRIRSLPLSLAGLKMLISSMNLARGMHHTRKQIALHAIDWLTFGLQTDGGGVKATTSPRFTQKISTTQPFLPEDSTPESMFMTVKILEKPEVCASEVTEGVIDSKKGFSI</sequence>
<reference evidence="2 3" key="1">
    <citation type="journal article" date="2019" name="PLoS Pathog.">
        <title>Genome sequence of the bovine parasite Schistosoma bovis Tanzania.</title>
        <authorList>
            <person name="Oey H."/>
            <person name="Zakrzewski M."/>
            <person name="Gobert G."/>
            <person name="Gravermann K."/>
            <person name="Stoye J."/>
            <person name="Jones M."/>
            <person name="Mcmanus D."/>
            <person name="Krause L."/>
        </authorList>
    </citation>
    <scope>NUCLEOTIDE SEQUENCE [LARGE SCALE GENOMIC DNA]</scope>
    <source>
        <strain evidence="2 3">TAN1997</strain>
    </source>
</reference>
<name>A0A430QGS7_SCHBO</name>
<evidence type="ECO:0000313" key="2">
    <source>
        <dbReference type="EMBL" id="RTG86882.1"/>
    </source>
</evidence>
<dbReference type="Proteomes" id="UP000290809">
    <property type="component" value="Unassembled WGS sequence"/>
</dbReference>
<keyword evidence="3" id="KW-1185">Reference proteome</keyword>
<evidence type="ECO:0000313" key="3">
    <source>
        <dbReference type="Proteomes" id="UP000290809"/>
    </source>
</evidence>